<reference evidence="1 2" key="1">
    <citation type="submission" date="2014-06" db="EMBL/GenBank/DDBJ databases">
        <title>Evolutionary Origins and Diversification of the Mycorrhizal Mutualists.</title>
        <authorList>
            <consortium name="DOE Joint Genome Institute"/>
            <consortium name="Mycorrhizal Genomics Consortium"/>
            <person name="Kohler A."/>
            <person name="Kuo A."/>
            <person name="Nagy L.G."/>
            <person name="Floudas D."/>
            <person name="Copeland A."/>
            <person name="Barry K.W."/>
            <person name="Cichocki N."/>
            <person name="Veneault-Fourrey C."/>
            <person name="LaButti K."/>
            <person name="Lindquist E.A."/>
            <person name="Lipzen A."/>
            <person name="Lundell T."/>
            <person name="Morin E."/>
            <person name="Murat C."/>
            <person name="Riley R."/>
            <person name="Ohm R."/>
            <person name="Sun H."/>
            <person name="Tunlid A."/>
            <person name="Henrissat B."/>
            <person name="Grigoriev I.V."/>
            <person name="Hibbett D.S."/>
            <person name="Martin F."/>
        </authorList>
    </citation>
    <scope>NUCLEOTIDE SEQUENCE [LARGE SCALE GENOMIC DNA]</scope>
    <source>
        <strain evidence="1 2">SS14</strain>
    </source>
</reference>
<feature type="non-terminal residue" evidence="1">
    <location>
        <position position="59"/>
    </location>
</feature>
<keyword evidence="2" id="KW-1185">Reference proteome</keyword>
<accession>A0A0C9VC48</accession>
<dbReference type="InterPro" id="IPR036397">
    <property type="entry name" value="RNaseH_sf"/>
</dbReference>
<dbReference type="OrthoDB" id="2627190at2759"/>
<dbReference type="EMBL" id="KN837117">
    <property type="protein sequence ID" value="KIJ44539.1"/>
    <property type="molecule type" value="Genomic_DNA"/>
</dbReference>
<protein>
    <recommendedName>
        <fullName evidence="3">Tc1-like transposase DDE domain-containing protein</fullName>
    </recommendedName>
</protein>
<gene>
    <name evidence="1" type="ORF">M422DRAFT_145901</name>
</gene>
<feature type="non-terminal residue" evidence="1">
    <location>
        <position position="1"/>
    </location>
</feature>
<dbReference type="Gene3D" id="3.30.420.10">
    <property type="entry name" value="Ribonuclease H-like superfamily/Ribonuclease H"/>
    <property type="match status" value="1"/>
</dbReference>
<dbReference type="AlphaFoldDB" id="A0A0C9VC48"/>
<name>A0A0C9VC48_SPHS4</name>
<organism evidence="1 2">
    <name type="scientific">Sphaerobolus stellatus (strain SS14)</name>
    <dbReference type="NCBI Taxonomy" id="990650"/>
    <lineage>
        <taxon>Eukaryota</taxon>
        <taxon>Fungi</taxon>
        <taxon>Dikarya</taxon>
        <taxon>Basidiomycota</taxon>
        <taxon>Agaricomycotina</taxon>
        <taxon>Agaricomycetes</taxon>
        <taxon>Phallomycetidae</taxon>
        <taxon>Geastrales</taxon>
        <taxon>Sphaerobolaceae</taxon>
        <taxon>Sphaerobolus</taxon>
    </lineage>
</organism>
<proteinExistence type="predicted"/>
<evidence type="ECO:0000313" key="1">
    <source>
        <dbReference type="EMBL" id="KIJ44539.1"/>
    </source>
</evidence>
<dbReference type="Proteomes" id="UP000054279">
    <property type="component" value="Unassembled WGS sequence"/>
</dbReference>
<dbReference type="GO" id="GO:0003676">
    <property type="term" value="F:nucleic acid binding"/>
    <property type="evidence" value="ECO:0007669"/>
    <property type="project" value="InterPro"/>
</dbReference>
<sequence length="59" mass="6713">ESTVKFGGGHIMVWGCMGWNGYVTVLEEFMVESIKKLEIPEEKVIFQQDNDPKHTSKLA</sequence>
<dbReference type="HOGENOM" id="CLU_033666_15_1_1"/>
<evidence type="ECO:0000313" key="2">
    <source>
        <dbReference type="Proteomes" id="UP000054279"/>
    </source>
</evidence>
<evidence type="ECO:0008006" key="3">
    <source>
        <dbReference type="Google" id="ProtNLM"/>
    </source>
</evidence>